<keyword evidence="5 8" id="KW-0812">Transmembrane</keyword>
<name>A0ABW4VTA8_9BACT</name>
<dbReference type="PANTHER" id="PTHR30294:SF46">
    <property type="entry name" value="ABC TRANSPORTER PERMEASE"/>
    <property type="match status" value="1"/>
</dbReference>
<evidence type="ECO:0000313" key="11">
    <source>
        <dbReference type="Proteomes" id="UP001597361"/>
    </source>
</evidence>
<dbReference type="Gene3D" id="3.40.1710.10">
    <property type="entry name" value="abc type-2 transporter like domain"/>
    <property type="match status" value="1"/>
</dbReference>
<comment type="similarity">
    <text evidence="2">Belongs to the ABC-2 integral membrane protein family.</text>
</comment>
<feature type="transmembrane region" description="Helical" evidence="8">
    <location>
        <begin position="237"/>
        <end position="259"/>
    </location>
</feature>
<comment type="caution">
    <text evidence="10">The sequence shown here is derived from an EMBL/GenBank/DDBJ whole genome shotgun (WGS) entry which is preliminary data.</text>
</comment>
<dbReference type="InterPro" id="IPR013525">
    <property type="entry name" value="ABC2_TM"/>
</dbReference>
<evidence type="ECO:0000256" key="1">
    <source>
        <dbReference type="ARBA" id="ARBA00004651"/>
    </source>
</evidence>
<dbReference type="InterPro" id="IPR047817">
    <property type="entry name" value="ABC2_TM_bact-type"/>
</dbReference>
<keyword evidence="6 8" id="KW-1133">Transmembrane helix</keyword>
<sequence>MQNRFLGLMKRELSLLRSNSVVLAIFFGAPLAYGLLFGFVYQKAKPENLPIWVVDEDNSILSDRIIESLDDQENLRVSKVLTQGVESRNAFTEGGIHALVWIPEGFEKGIYRQSGPEIVVEVNTANILTANYASRGIQVVLGTLSAGIEIQSLLKKGMSADMAMLQYEPFKVNYERKFNPSANYLSFLWPGMLATILQQVFLLAMALSFARETEEGTLGGFVSESGNVFNAIGIKSLFFWLLGGIVLAMMGGMYAYFQVFIQGTWLQLAVLVAVFIAAVTFLGIFVSILIPSQLKATEILMVIATPSFVLSGFTWPLSEMPQWIQAVASCIPLTHFLEGYRNVTVYGAGWDVLWPSIGGLLAIALVFLSLSILGLRWRLRKVVGNG</sequence>
<feature type="domain" description="ABC transmembrane type-2" evidence="9">
    <location>
        <begin position="154"/>
        <end position="378"/>
    </location>
</feature>
<evidence type="ECO:0000259" key="9">
    <source>
        <dbReference type="PROSITE" id="PS51012"/>
    </source>
</evidence>
<feature type="transmembrane region" description="Helical" evidence="8">
    <location>
        <begin position="352"/>
        <end position="375"/>
    </location>
</feature>
<evidence type="ECO:0000256" key="7">
    <source>
        <dbReference type="ARBA" id="ARBA00023136"/>
    </source>
</evidence>
<comment type="subcellular location">
    <subcellularLocation>
        <location evidence="1">Cell membrane</location>
        <topology evidence="1">Multi-pass membrane protein</topology>
    </subcellularLocation>
</comment>
<organism evidence="10 11">
    <name type="scientific">Belliella marina</name>
    <dbReference type="NCBI Taxonomy" id="1644146"/>
    <lineage>
        <taxon>Bacteria</taxon>
        <taxon>Pseudomonadati</taxon>
        <taxon>Bacteroidota</taxon>
        <taxon>Cytophagia</taxon>
        <taxon>Cytophagales</taxon>
        <taxon>Cyclobacteriaceae</taxon>
        <taxon>Belliella</taxon>
    </lineage>
</organism>
<gene>
    <name evidence="10" type="ORF">ACFSKL_18640</name>
</gene>
<dbReference type="PANTHER" id="PTHR30294">
    <property type="entry name" value="MEMBRANE COMPONENT OF ABC TRANSPORTER YHHJ-RELATED"/>
    <property type="match status" value="1"/>
</dbReference>
<feature type="transmembrane region" description="Helical" evidence="8">
    <location>
        <begin position="299"/>
        <end position="317"/>
    </location>
</feature>
<dbReference type="RefSeq" id="WP_376888248.1">
    <property type="nucleotide sequence ID" value="NZ_JBHUHR010000045.1"/>
</dbReference>
<evidence type="ECO:0000256" key="3">
    <source>
        <dbReference type="ARBA" id="ARBA00022448"/>
    </source>
</evidence>
<keyword evidence="3" id="KW-0813">Transport</keyword>
<feature type="transmembrane region" description="Helical" evidence="8">
    <location>
        <begin position="187"/>
        <end position="210"/>
    </location>
</feature>
<evidence type="ECO:0000256" key="5">
    <source>
        <dbReference type="ARBA" id="ARBA00022692"/>
    </source>
</evidence>
<keyword evidence="4" id="KW-1003">Cell membrane</keyword>
<dbReference type="Proteomes" id="UP001597361">
    <property type="component" value="Unassembled WGS sequence"/>
</dbReference>
<protein>
    <submittedName>
        <fullName evidence="10">ABC transporter permease</fullName>
    </submittedName>
</protein>
<evidence type="ECO:0000256" key="6">
    <source>
        <dbReference type="ARBA" id="ARBA00022989"/>
    </source>
</evidence>
<dbReference type="InterPro" id="IPR051449">
    <property type="entry name" value="ABC-2_transporter_component"/>
</dbReference>
<keyword evidence="11" id="KW-1185">Reference proteome</keyword>
<feature type="transmembrane region" description="Helical" evidence="8">
    <location>
        <begin position="21"/>
        <end position="41"/>
    </location>
</feature>
<evidence type="ECO:0000256" key="8">
    <source>
        <dbReference type="SAM" id="Phobius"/>
    </source>
</evidence>
<keyword evidence="7 8" id="KW-0472">Membrane</keyword>
<reference evidence="11" key="1">
    <citation type="journal article" date="2019" name="Int. J. Syst. Evol. Microbiol.">
        <title>The Global Catalogue of Microorganisms (GCM) 10K type strain sequencing project: providing services to taxonomists for standard genome sequencing and annotation.</title>
        <authorList>
            <consortium name="The Broad Institute Genomics Platform"/>
            <consortium name="The Broad Institute Genome Sequencing Center for Infectious Disease"/>
            <person name="Wu L."/>
            <person name="Ma J."/>
        </authorList>
    </citation>
    <scope>NUCLEOTIDE SEQUENCE [LARGE SCALE GENOMIC DNA]</scope>
    <source>
        <strain evidence="11">CGMCC 1.15180</strain>
    </source>
</reference>
<evidence type="ECO:0000256" key="4">
    <source>
        <dbReference type="ARBA" id="ARBA00022475"/>
    </source>
</evidence>
<evidence type="ECO:0000313" key="10">
    <source>
        <dbReference type="EMBL" id="MFD2036830.1"/>
    </source>
</evidence>
<dbReference type="Pfam" id="PF12698">
    <property type="entry name" value="ABC2_membrane_3"/>
    <property type="match status" value="1"/>
</dbReference>
<evidence type="ECO:0000256" key="2">
    <source>
        <dbReference type="ARBA" id="ARBA00007783"/>
    </source>
</evidence>
<accession>A0ABW4VTA8</accession>
<dbReference type="EMBL" id="JBHUHR010000045">
    <property type="protein sequence ID" value="MFD2036830.1"/>
    <property type="molecule type" value="Genomic_DNA"/>
</dbReference>
<dbReference type="PROSITE" id="PS51012">
    <property type="entry name" value="ABC_TM2"/>
    <property type="match status" value="1"/>
</dbReference>
<feature type="transmembrane region" description="Helical" evidence="8">
    <location>
        <begin position="265"/>
        <end position="290"/>
    </location>
</feature>
<proteinExistence type="inferred from homology"/>